<evidence type="ECO:0000256" key="1">
    <source>
        <dbReference type="SAM" id="Phobius"/>
    </source>
</evidence>
<dbReference type="Proteomes" id="UP000226592">
    <property type="component" value="Unassembled WGS sequence"/>
</dbReference>
<evidence type="ECO:0000313" key="3">
    <source>
        <dbReference type="Proteomes" id="UP000226592"/>
    </source>
</evidence>
<reference evidence="3" key="1">
    <citation type="submission" date="2017-09" db="EMBL/GenBank/DDBJ databases">
        <title>The Reconstruction of 2,631 Draft Metagenome-Assembled Genomes from the Global Oceans.</title>
        <authorList>
            <person name="Tully B.J."/>
            <person name="Graham E.D."/>
            <person name="Heidelberg J.F."/>
        </authorList>
    </citation>
    <scope>NUCLEOTIDE SEQUENCE [LARGE SCALE GENOMIC DNA]</scope>
</reference>
<feature type="transmembrane region" description="Helical" evidence="1">
    <location>
        <begin position="215"/>
        <end position="232"/>
    </location>
</feature>
<comment type="caution">
    <text evidence="2">The sequence shown here is derived from an EMBL/GenBank/DDBJ whole genome shotgun (WGS) entry which is preliminary data.</text>
</comment>
<organism evidence="2 3">
    <name type="scientific">Candidatus Iainarchaeum sp</name>
    <dbReference type="NCBI Taxonomy" id="3101447"/>
    <lineage>
        <taxon>Archaea</taxon>
        <taxon>Candidatus Iainarchaeota</taxon>
        <taxon>Candidatus Iainarchaeia</taxon>
        <taxon>Candidatus Iainarchaeales</taxon>
        <taxon>Candidatus Iainarchaeaceae</taxon>
        <taxon>Candidatus Iainarchaeum</taxon>
    </lineage>
</organism>
<evidence type="ECO:0000313" key="2">
    <source>
        <dbReference type="EMBL" id="MAG21876.1"/>
    </source>
</evidence>
<keyword evidence="1" id="KW-1133">Transmembrane helix</keyword>
<accession>A0A2D6M0B5</accession>
<gene>
    <name evidence="2" type="ORF">CL943_01040</name>
</gene>
<protein>
    <submittedName>
        <fullName evidence="2">Uncharacterized protein</fullName>
    </submittedName>
</protein>
<name>A0A2D6M0B5_9ARCH</name>
<keyword evidence="1" id="KW-0812">Transmembrane</keyword>
<keyword evidence="1" id="KW-0472">Membrane</keyword>
<proteinExistence type="predicted"/>
<sequence>MEKKFSLLIFTLLLCSIVNAQIFQISTHTIEIDVDETGNAEITEKFFLFFPDNFELREFRDQSESIGVDLAAWQELNNSFKTNIGRPDTVVVSDIGFVETENKYLELKYTMTEPLMQRTRETSRMIEFALNQKFFNGFLEGDFLVIPSNTTIIIDLPVQAEIVQPIKPTASISGNRIVWNGYKSTNVLSLEYVLWKQISSINLEEILEDIMSSNIFPIIIGIIIILILGLFWKRKTISGKIGQYIMEHSDLSKGEEED</sequence>
<dbReference type="AlphaFoldDB" id="A0A2D6M0B5"/>
<dbReference type="EMBL" id="NZBU01000004">
    <property type="protein sequence ID" value="MAG21876.1"/>
    <property type="molecule type" value="Genomic_DNA"/>
</dbReference>